<reference evidence="2 3" key="1">
    <citation type="journal article" date="2013" name="BMC Genomics">
        <title>Genome sequencing and comparative genomics of honey bee microsporidia, Nosema apis reveal novel insights into host-parasite interactions.</title>
        <authorList>
            <person name="Chen Yp."/>
            <person name="Pettis J.S."/>
            <person name="Zhao Y."/>
            <person name="Liu X."/>
            <person name="Tallon L.J."/>
            <person name="Sadzewicz L.D."/>
            <person name="Li R."/>
            <person name="Zheng H."/>
            <person name="Huang S."/>
            <person name="Zhang X."/>
            <person name="Hamilton M.C."/>
            <person name="Pernal S.F."/>
            <person name="Melathopoulos A.P."/>
            <person name="Yan X."/>
            <person name="Evans J.D."/>
        </authorList>
    </citation>
    <scope>NUCLEOTIDE SEQUENCE [LARGE SCALE GENOMIC DNA]</scope>
    <source>
        <strain evidence="2 3">BRL 01</strain>
    </source>
</reference>
<dbReference type="Proteomes" id="UP000053780">
    <property type="component" value="Unassembled WGS sequence"/>
</dbReference>
<dbReference type="HOGENOM" id="CLU_094665_0_0_1"/>
<dbReference type="Gene3D" id="3.90.640.10">
    <property type="entry name" value="Actin, Chain A, domain 4"/>
    <property type="match status" value="1"/>
</dbReference>
<feature type="region of interest" description="Disordered" evidence="1">
    <location>
        <begin position="236"/>
        <end position="257"/>
    </location>
</feature>
<protein>
    <submittedName>
        <fullName evidence="2">Chromatin remodeling complex subunit</fullName>
    </submittedName>
</protein>
<dbReference type="OrthoDB" id="7340501at2759"/>
<evidence type="ECO:0000256" key="1">
    <source>
        <dbReference type="SAM" id="MobiDB-lite"/>
    </source>
</evidence>
<dbReference type="InterPro" id="IPR043129">
    <property type="entry name" value="ATPase_NBD"/>
</dbReference>
<organism evidence="2 3">
    <name type="scientific">Vairimorpha apis BRL 01</name>
    <dbReference type="NCBI Taxonomy" id="1037528"/>
    <lineage>
        <taxon>Eukaryota</taxon>
        <taxon>Fungi</taxon>
        <taxon>Fungi incertae sedis</taxon>
        <taxon>Microsporidia</taxon>
        <taxon>Nosematidae</taxon>
        <taxon>Vairimorpha</taxon>
    </lineage>
</organism>
<feature type="compositionally biased region" description="Basic and acidic residues" evidence="1">
    <location>
        <begin position="248"/>
        <end position="257"/>
    </location>
</feature>
<dbReference type="AlphaFoldDB" id="T0MAP8"/>
<keyword evidence="3" id="KW-1185">Reference proteome</keyword>
<evidence type="ECO:0000313" key="3">
    <source>
        <dbReference type="Proteomes" id="UP000053780"/>
    </source>
</evidence>
<proteinExistence type="predicted"/>
<name>T0MAP8_9MICR</name>
<dbReference type="SUPFAM" id="SSF53067">
    <property type="entry name" value="Actin-like ATPase domain"/>
    <property type="match status" value="1"/>
</dbReference>
<gene>
    <name evidence="2" type="ORF">NAPIS_ORF02030</name>
</gene>
<dbReference type="VEuPathDB" id="MicrosporidiaDB:NAPIS_ORF02030"/>
<accession>T0MAP8</accession>
<evidence type="ECO:0000313" key="2">
    <source>
        <dbReference type="EMBL" id="EQB60426.1"/>
    </source>
</evidence>
<sequence length="257" mass="30328">MQRLTFENDYSMKKLPYKKSSTIVIDNGTFEIKAGYSSKISIRFENCFYKDTEGIKYTNTRNIKHKYSPFTMDLISGFHVLEQNIDQILEYLGVVECENLIITDTIYSPTTQDLLDFLFKVYHFKKIQIGIDDIYSYLYNTSIKCTSLIIGIGHSSVICYVLKDFKIVDVYKINYGGKLAYIYLSNIIRYKHKEYNFECSKLLKNLKCAVNYDNEVLQIVNNMRKQDYKENIILNEEDEEDVEEDVNEKDLEKKEKF</sequence>
<dbReference type="Gene3D" id="3.30.420.40">
    <property type="match status" value="2"/>
</dbReference>
<feature type="compositionally biased region" description="Acidic residues" evidence="1">
    <location>
        <begin position="236"/>
        <end position="247"/>
    </location>
</feature>
<dbReference type="EMBL" id="KE647289">
    <property type="protein sequence ID" value="EQB60426.1"/>
    <property type="molecule type" value="Genomic_DNA"/>
</dbReference>